<gene>
    <name evidence="1" type="ORF">GFK26_11235</name>
</gene>
<dbReference type="Proteomes" id="UP000326780">
    <property type="component" value="Chromosome"/>
</dbReference>
<accession>A0A5Q0M496</accession>
<name>A0A5Q0M496_VARPD</name>
<evidence type="ECO:0000313" key="2">
    <source>
        <dbReference type="Proteomes" id="UP000326780"/>
    </source>
</evidence>
<organism evidence="1 2">
    <name type="scientific">Variovorax paradoxus</name>
    <dbReference type="NCBI Taxonomy" id="34073"/>
    <lineage>
        <taxon>Bacteria</taxon>
        <taxon>Pseudomonadati</taxon>
        <taxon>Pseudomonadota</taxon>
        <taxon>Betaproteobacteria</taxon>
        <taxon>Burkholderiales</taxon>
        <taxon>Comamonadaceae</taxon>
        <taxon>Variovorax</taxon>
    </lineage>
</organism>
<reference evidence="1 2" key="1">
    <citation type="submission" date="2019-10" db="EMBL/GenBank/DDBJ databases">
        <title>Complete genome sequence of Variovorax paradoxus 5C-2.</title>
        <authorList>
            <person name="Gogoleva N.E."/>
            <person name="Balkin A.S."/>
        </authorList>
    </citation>
    <scope>NUCLEOTIDE SEQUENCE [LARGE SCALE GENOMIC DNA]</scope>
    <source>
        <strain evidence="1 2">5C-2</strain>
    </source>
</reference>
<dbReference type="Gene3D" id="3.40.190.150">
    <property type="entry name" value="Bordetella uptake gene, domain 1"/>
    <property type="match status" value="1"/>
</dbReference>
<protein>
    <recommendedName>
        <fullName evidence="3">Tripartite tricarboxylate transporter family receptor</fullName>
    </recommendedName>
</protein>
<dbReference type="InterPro" id="IPR042100">
    <property type="entry name" value="Bug_dom1"/>
</dbReference>
<dbReference type="AlphaFoldDB" id="A0A5Q0M496"/>
<evidence type="ECO:0008006" key="3">
    <source>
        <dbReference type="Google" id="ProtNLM"/>
    </source>
</evidence>
<sequence>MDKLAGAVRKAVAQPDLQERMIGLGLEPSGEGPGELMAALRRENLLWSRLIKDMKLKPE</sequence>
<evidence type="ECO:0000313" key="1">
    <source>
        <dbReference type="EMBL" id="QFZ83295.1"/>
    </source>
</evidence>
<dbReference type="EMBL" id="CP045644">
    <property type="protein sequence ID" value="QFZ83295.1"/>
    <property type="molecule type" value="Genomic_DNA"/>
</dbReference>
<proteinExistence type="predicted"/>